<dbReference type="PANTHER" id="PTHR43333:SF1">
    <property type="entry name" value="D-ISOMER SPECIFIC 2-HYDROXYACID DEHYDROGENASE NAD-BINDING DOMAIN-CONTAINING PROTEIN"/>
    <property type="match status" value="1"/>
</dbReference>
<evidence type="ECO:0000313" key="4">
    <source>
        <dbReference type="EMBL" id="MFC3001205.1"/>
    </source>
</evidence>
<dbReference type="CDD" id="cd05300">
    <property type="entry name" value="2-Hacid_dh_1"/>
    <property type="match status" value="1"/>
</dbReference>
<dbReference type="Proteomes" id="UP001595420">
    <property type="component" value="Unassembled WGS sequence"/>
</dbReference>
<dbReference type="PANTHER" id="PTHR43333">
    <property type="entry name" value="2-HACID_DH_C DOMAIN-CONTAINING PROTEIN"/>
    <property type="match status" value="1"/>
</dbReference>
<reference evidence="5" key="1">
    <citation type="journal article" date="2019" name="Int. J. Syst. Evol. Microbiol.">
        <title>The Global Catalogue of Microorganisms (GCM) 10K type strain sequencing project: providing services to taxonomists for standard genome sequencing and annotation.</title>
        <authorList>
            <consortium name="The Broad Institute Genomics Platform"/>
            <consortium name="The Broad Institute Genome Sequencing Center for Infectious Disease"/>
            <person name="Wu L."/>
            <person name="Ma J."/>
        </authorList>
    </citation>
    <scope>NUCLEOTIDE SEQUENCE [LARGE SCALE GENOMIC DNA]</scope>
    <source>
        <strain evidence="5">CGMCC 1.16855</strain>
    </source>
</reference>
<evidence type="ECO:0000256" key="1">
    <source>
        <dbReference type="ARBA" id="ARBA00023002"/>
    </source>
</evidence>
<sequence>MLPPDDQLTLCFAHVAYRFAERYAQRGGRLKHFEVRSLEELEARIGEADVLLVSGMWRNHLAAKAPRLKFIQSISAGVDQYDKAVLAGAGIRLASAQGANANAVSEHAMSLILAQARLLPQARDNQVKQHWRGMIGDLTQREDELGGKTLLVVGIGRIGGRLARLAKAFDMKVIGLRQDPAKGSEGADEIHGMDQLHAQLARADIVALCCALTPETRGLMNAAAFAAMKPGATLVNVARGAVCDEAALIAALSSGQLGQAALDVTVEEPLAAASPLWTLPNVFITPHTGGETRAYEGNVLDLLEANLPRLRAGEKLVNQVV</sequence>
<protein>
    <submittedName>
        <fullName evidence="4">D-2-hydroxyacid dehydrogenase</fullName>
    </submittedName>
</protein>
<dbReference type="EMBL" id="JBHRSB010000004">
    <property type="protein sequence ID" value="MFC3001205.1"/>
    <property type="molecule type" value="Genomic_DNA"/>
</dbReference>
<evidence type="ECO:0000259" key="3">
    <source>
        <dbReference type="Pfam" id="PF02826"/>
    </source>
</evidence>
<name>A0ABV7BU48_9PROT</name>
<evidence type="ECO:0000256" key="2">
    <source>
        <dbReference type="ARBA" id="ARBA00023027"/>
    </source>
</evidence>
<proteinExistence type="predicted"/>
<evidence type="ECO:0000313" key="5">
    <source>
        <dbReference type="Proteomes" id="UP001595420"/>
    </source>
</evidence>
<comment type="caution">
    <text evidence="4">The sequence shown here is derived from an EMBL/GenBank/DDBJ whole genome shotgun (WGS) entry which is preliminary data.</text>
</comment>
<dbReference type="Pfam" id="PF02826">
    <property type="entry name" value="2-Hacid_dh_C"/>
    <property type="match status" value="1"/>
</dbReference>
<organism evidence="4 5">
    <name type="scientific">Falsiroseomonas tokyonensis</name>
    <dbReference type="NCBI Taxonomy" id="430521"/>
    <lineage>
        <taxon>Bacteria</taxon>
        <taxon>Pseudomonadati</taxon>
        <taxon>Pseudomonadota</taxon>
        <taxon>Alphaproteobacteria</taxon>
        <taxon>Acetobacterales</taxon>
        <taxon>Roseomonadaceae</taxon>
        <taxon>Falsiroseomonas</taxon>
    </lineage>
</organism>
<keyword evidence="2" id="KW-0520">NAD</keyword>
<keyword evidence="1" id="KW-0560">Oxidoreductase</keyword>
<dbReference type="InterPro" id="IPR006140">
    <property type="entry name" value="D-isomer_DH_NAD-bd"/>
</dbReference>
<accession>A0ABV7BU48</accession>
<gene>
    <name evidence="4" type="ORF">ACFOD3_14965</name>
</gene>
<keyword evidence="5" id="KW-1185">Reference proteome</keyword>
<dbReference type="RefSeq" id="WP_216837282.1">
    <property type="nucleotide sequence ID" value="NZ_JAFNJS010000004.1"/>
</dbReference>
<feature type="domain" description="D-isomer specific 2-hydroxyacid dehydrogenase NAD-binding" evidence="3">
    <location>
        <begin position="109"/>
        <end position="289"/>
    </location>
</feature>